<dbReference type="InterPro" id="IPR003423">
    <property type="entry name" value="OMP_efflux"/>
</dbReference>
<name>A0AAE3QXW4_9BACT</name>
<keyword evidence="8" id="KW-0175">Coiled coil</keyword>
<dbReference type="Pfam" id="PF02321">
    <property type="entry name" value="OEP"/>
    <property type="match status" value="2"/>
</dbReference>
<dbReference type="GO" id="GO:0015562">
    <property type="term" value="F:efflux transmembrane transporter activity"/>
    <property type="evidence" value="ECO:0007669"/>
    <property type="project" value="InterPro"/>
</dbReference>
<feature type="coiled-coil region" evidence="8">
    <location>
        <begin position="167"/>
        <end position="218"/>
    </location>
</feature>
<evidence type="ECO:0000256" key="3">
    <source>
        <dbReference type="ARBA" id="ARBA00022448"/>
    </source>
</evidence>
<evidence type="ECO:0000256" key="7">
    <source>
        <dbReference type="ARBA" id="ARBA00023237"/>
    </source>
</evidence>
<evidence type="ECO:0000256" key="8">
    <source>
        <dbReference type="SAM" id="Coils"/>
    </source>
</evidence>
<keyword evidence="7" id="KW-0998">Cell outer membrane</keyword>
<organism evidence="9 10">
    <name type="scientific">Xanthocytophaga flava</name>
    <dbReference type="NCBI Taxonomy" id="3048013"/>
    <lineage>
        <taxon>Bacteria</taxon>
        <taxon>Pseudomonadati</taxon>
        <taxon>Bacteroidota</taxon>
        <taxon>Cytophagia</taxon>
        <taxon>Cytophagales</taxon>
        <taxon>Rhodocytophagaceae</taxon>
        <taxon>Xanthocytophaga</taxon>
    </lineage>
</organism>
<comment type="similarity">
    <text evidence="2">Belongs to the outer membrane factor (OMF) (TC 1.B.17) family.</text>
</comment>
<keyword evidence="4" id="KW-1134">Transmembrane beta strand</keyword>
<evidence type="ECO:0000256" key="5">
    <source>
        <dbReference type="ARBA" id="ARBA00022692"/>
    </source>
</evidence>
<dbReference type="AlphaFoldDB" id="A0AAE3QXW4"/>
<dbReference type="GO" id="GO:0015288">
    <property type="term" value="F:porin activity"/>
    <property type="evidence" value="ECO:0007669"/>
    <property type="project" value="TreeGrafter"/>
</dbReference>
<evidence type="ECO:0000256" key="6">
    <source>
        <dbReference type="ARBA" id="ARBA00023136"/>
    </source>
</evidence>
<comment type="subcellular location">
    <subcellularLocation>
        <location evidence="1">Cell outer membrane</location>
    </subcellularLocation>
</comment>
<gene>
    <name evidence="9" type="ORF">QNI16_33515</name>
</gene>
<dbReference type="Proteomes" id="UP001241110">
    <property type="component" value="Unassembled WGS sequence"/>
</dbReference>
<accession>A0AAE3QXW4</accession>
<dbReference type="PANTHER" id="PTHR30026">
    <property type="entry name" value="OUTER MEMBRANE PROTEIN TOLC"/>
    <property type="match status" value="1"/>
</dbReference>
<keyword evidence="6" id="KW-0472">Membrane</keyword>
<evidence type="ECO:0000256" key="2">
    <source>
        <dbReference type="ARBA" id="ARBA00007613"/>
    </source>
</evidence>
<evidence type="ECO:0000256" key="1">
    <source>
        <dbReference type="ARBA" id="ARBA00004442"/>
    </source>
</evidence>
<reference evidence="9" key="1">
    <citation type="submission" date="2023-05" db="EMBL/GenBank/DDBJ databases">
        <authorList>
            <person name="Zhang X."/>
        </authorList>
    </citation>
    <scope>NUCLEOTIDE SEQUENCE</scope>
    <source>
        <strain evidence="9">YF14B1</strain>
    </source>
</reference>
<proteinExistence type="inferred from homology"/>
<dbReference type="SUPFAM" id="SSF56954">
    <property type="entry name" value="Outer membrane efflux proteins (OEP)"/>
    <property type="match status" value="1"/>
</dbReference>
<dbReference type="EMBL" id="JASJOS010000020">
    <property type="protein sequence ID" value="MDJ1485458.1"/>
    <property type="molecule type" value="Genomic_DNA"/>
</dbReference>
<dbReference type="InterPro" id="IPR051906">
    <property type="entry name" value="TolC-like"/>
</dbReference>
<comment type="caution">
    <text evidence="9">The sequence shown here is derived from an EMBL/GenBank/DDBJ whole genome shotgun (WGS) entry which is preliminary data.</text>
</comment>
<dbReference type="RefSeq" id="WP_313988057.1">
    <property type="nucleotide sequence ID" value="NZ_JASJOS010000020.1"/>
</dbReference>
<dbReference type="Gene3D" id="1.20.1600.10">
    <property type="entry name" value="Outer membrane efflux proteins (OEP)"/>
    <property type="match status" value="1"/>
</dbReference>
<evidence type="ECO:0000256" key="4">
    <source>
        <dbReference type="ARBA" id="ARBA00022452"/>
    </source>
</evidence>
<keyword evidence="3" id="KW-0813">Transport</keyword>
<dbReference type="GO" id="GO:1990281">
    <property type="term" value="C:efflux pump complex"/>
    <property type="evidence" value="ECO:0007669"/>
    <property type="project" value="TreeGrafter"/>
</dbReference>
<evidence type="ECO:0000313" key="10">
    <source>
        <dbReference type="Proteomes" id="UP001241110"/>
    </source>
</evidence>
<evidence type="ECO:0000313" key="9">
    <source>
        <dbReference type="EMBL" id="MDJ1485458.1"/>
    </source>
</evidence>
<protein>
    <submittedName>
        <fullName evidence="9">TolC family protein</fullName>
    </submittedName>
</protein>
<sequence length="447" mass="51639">MKRFLVSGWILLCSFYLLPDLGYSQSNNQNMTLDECIKYALQNEPTLQQQKIAEQITQKDVQINLADWYPQINFNYDITHYIELQTSIIPNQNRPGEKIAAKFGLKNNSNLIFSATQTIFNNNLRLASRTAPVLRQQASQNVTASKIDVVVNVSKAFFDLFITMDQLSILDEDIVRLERNLRDTYNQYESGITDKIDYKRATIALNSARSQKKAAQESIIYKTAVLKQTIGYPAENDLVVAFDTASLRQAAIVDTLQTLEPVNRIEYQQLQTSLKLQETNLSYYRWAFLPTLSAIFTHDFLFLNDNISDLYNKSYPYTYYGLRLSVPLFQGFKRLRNVQKAELQIRSFDWQQKGLKNQINSEYRLALANYKSAVSDWKVLEENEEIARDVYNTVNLQYKEGIKQYLEVIVAETDLRSAQLDARNALLRVISSKYDLLRAMGTVPYNE</sequence>
<dbReference type="PANTHER" id="PTHR30026:SF20">
    <property type="entry name" value="OUTER MEMBRANE PROTEIN TOLC"/>
    <property type="match status" value="1"/>
</dbReference>
<keyword evidence="5" id="KW-0812">Transmembrane</keyword>
<dbReference type="GO" id="GO:0009279">
    <property type="term" value="C:cell outer membrane"/>
    <property type="evidence" value="ECO:0007669"/>
    <property type="project" value="UniProtKB-SubCell"/>
</dbReference>